<dbReference type="EMBL" id="LUGH01000001">
    <property type="protein sequence ID" value="OBZ91935.1"/>
    <property type="molecule type" value="Genomic_DNA"/>
</dbReference>
<evidence type="ECO:0000313" key="2">
    <source>
        <dbReference type="EMBL" id="OBZ91935.1"/>
    </source>
</evidence>
<accession>A0A1C7NS24</accession>
<dbReference type="InterPro" id="IPR034586">
    <property type="entry name" value="Bfa1/Byr4"/>
</dbReference>
<comment type="caution">
    <text evidence="2">The sequence shown here is derived from an EMBL/GenBank/DDBJ whole genome shotgun (WGS) entry which is preliminary data.</text>
</comment>
<feature type="region of interest" description="Disordered" evidence="1">
    <location>
        <begin position="325"/>
        <end position="360"/>
    </location>
</feature>
<evidence type="ECO:0008006" key="4">
    <source>
        <dbReference type="Google" id="ProtNLM"/>
    </source>
</evidence>
<dbReference type="STRING" id="101091.A0A1C7NS24"/>
<feature type="region of interest" description="Disordered" evidence="1">
    <location>
        <begin position="543"/>
        <end position="562"/>
    </location>
</feature>
<reference evidence="2 3" key="1">
    <citation type="submission" date="2016-03" db="EMBL/GenBank/DDBJ databases">
        <title>Choanephora cucurbitarum.</title>
        <authorList>
            <person name="Min B."/>
            <person name="Park H."/>
            <person name="Park J.-H."/>
            <person name="Shin H.-D."/>
            <person name="Choi I.-G."/>
        </authorList>
    </citation>
    <scope>NUCLEOTIDE SEQUENCE [LARGE SCALE GENOMIC DNA]</scope>
    <source>
        <strain evidence="2 3">KUS-F28377</strain>
    </source>
</reference>
<dbReference type="GO" id="GO:1990334">
    <property type="term" value="C:Bfa1-Bub2 complex"/>
    <property type="evidence" value="ECO:0007669"/>
    <property type="project" value="InterPro"/>
</dbReference>
<evidence type="ECO:0000256" key="1">
    <source>
        <dbReference type="SAM" id="MobiDB-lite"/>
    </source>
</evidence>
<name>A0A1C7NS24_9FUNG</name>
<feature type="compositionally biased region" description="Low complexity" evidence="1">
    <location>
        <begin position="284"/>
        <end position="295"/>
    </location>
</feature>
<dbReference type="GO" id="GO:0005096">
    <property type="term" value="F:GTPase activator activity"/>
    <property type="evidence" value="ECO:0007669"/>
    <property type="project" value="InterPro"/>
</dbReference>
<dbReference type="GO" id="GO:0001100">
    <property type="term" value="P:negative regulation of exit from mitosis"/>
    <property type="evidence" value="ECO:0007669"/>
    <property type="project" value="InterPro"/>
</dbReference>
<dbReference type="GO" id="GO:0044732">
    <property type="term" value="C:mitotic spindle pole body"/>
    <property type="evidence" value="ECO:0007669"/>
    <property type="project" value="TreeGrafter"/>
</dbReference>
<proteinExistence type="predicted"/>
<gene>
    <name evidence="2" type="ORF">A0J61_00053</name>
</gene>
<dbReference type="PANTHER" id="PTHR35140:SF1">
    <property type="entry name" value="MITOTIC CHECK POINT PROTEIN BFA1"/>
    <property type="match status" value="1"/>
</dbReference>
<dbReference type="Proteomes" id="UP000093000">
    <property type="component" value="Unassembled WGS sequence"/>
</dbReference>
<feature type="region of interest" description="Disordered" evidence="1">
    <location>
        <begin position="384"/>
        <end position="408"/>
    </location>
</feature>
<organism evidence="2 3">
    <name type="scientific">Choanephora cucurbitarum</name>
    <dbReference type="NCBI Taxonomy" id="101091"/>
    <lineage>
        <taxon>Eukaryota</taxon>
        <taxon>Fungi</taxon>
        <taxon>Fungi incertae sedis</taxon>
        <taxon>Mucoromycota</taxon>
        <taxon>Mucoromycotina</taxon>
        <taxon>Mucoromycetes</taxon>
        <taxon>Mucorales</taxon>
        <taxon>Mucorineae</taxon>
        <taxon>Choanephoraceae</taxon>
        <taxon>Choanephoroideae</taxon>
        <taxon>Choanephora</taxon>
    </lineage>
</organism>
<feature type="compositionally biased region" description="Polar residues" evidence="1">
    <location>
        <begin position="543"/>
        <end position="552"/>
    </location>
</feature>
<dbReference type="InParanoid" id="A0A1C7NS24"/>
<keyword evidence="3" id="KW-1185">Reference proteome</keyword>
<evidence type="ECO:0000313" key="3">
    <source>
        <dbReference type="Proteomes" id="UP000093000"/>
    </source>
</evidence>
<feature type="region of interest" description="Disordered" evidence="1">
    <location>
        <begin position="277"/>
        <end position="309"/>
    </location>
</feature>
<sequence>MTSREDDWEVDINLGSSTGRNVFQRKGVFNYEPDKELALACERYQYAIPNIYSDGEDDADSSIASSSIISGQLSELSLINLDNFMYDEEPTLTAETILPDNQNKFPGTIRKLRARHKENQDHDDWNDDIEIPSRNIQFSLTKKKSYEQLLDVFDDNDSIGPSVSQRGSPCSFEVQTKEHTQPSRYRYVEQDEDSFSELDFPENMALLPKKLNEKKSIAYDRLSPASHVTAVDSNKSTAKKSSLLTKVKRENDNDDFLEGLEIKEKVFKASISASKLPIPQPQRSTSTNKTKSGTSHFVSRLARPTQTRPNVVDQAAKRTPFQSAIPQVPQQRQPPPIRRNILSNPQTTLPRETELPTRHTAYTYKQPPQRKQFSLRNNLQLMNNNTSLPRNAESSPSEKRGANGSTLIAKPKTKIPISYCSRLDNIDNLNDLQPMRSRTTKMEPKDFSRNERINIDHSWKKSGQPSKIKLIQPNEQNLRKEYHGMKYDFRTHSWKGNESGLIDFPEKPAVKKHPKLVLLTSKQRTPSKYTAIMSDNMIFKPESQSWVSPSGKENNDLDGIEDLPEDLRPVSKRMPKHSQYRNKMTEFKLSIEIKRQMMAEQQQHENLIKQWPLNEEESYMTSTAGHKVPVSKYFLFTQSF</sequence>
<dbReference type="PANTHER" id="PTHR35140">
    <property type="entry name" value="MITOTIC CHECK POINT PROTEIN BFA1"/>
    <property type="match status" value="1"/>
</dbReference>
<dbReference type="AlphaFoldDB" id="A0A1C7NS24"/>
<dbReference type="OrthoDB" id="19159at2759"/>
<protein>
    <recommendedName>
        <fullName evidence="4">Protein byr4</fullName>
    </recommendedName>
</protein>
<feature type="compositionally biased region" description="Polar residues" evidence="1">
    <location>
        <begin position="384"/>
        <end position="395"/>
    </location>
</feature>